<dbReference type="Gene3D" id="3.40.430.10">
    <property type="entry name" value="Dihydrofolate Reductase, subunit A"/>
    <property type="match status" value="1"/>
</dbReference>
<proteinExistence type="predicted"/>
<reference evidence="2" key="1">
    <citation type="submission" date="2019-08" db="EMBL/GenBank/DDBJ databases">
        <authorList>
            <person name="Kucharzyk K."/>
            <person name="Murdoch R.W."/>
            <person name="Higgins S."/>
            <person name="Loffler F."/>
        </authorList>
    </citation>
    <scope>NUCLEOTIDE SEQUENCE</scope>
</reference>
<comment type="caution">
    <text evidence="2">The sequence shown here is derived from an EMBL/GenBank/DDBJ whole genome shotgun (WGS) entry which is preliminary data.</text>
</comment>
<dbReference type="AlphaFoldDB" id="A0A644YSX3"/>
<dbReference type="GO" id="GO:0009231">
    <property type="term" value="P:riboflavin biosynthetic process"/>
    <property type="evidence" value="ECO:0007669"/>
    <property type="project" value="InterPro"/>
</dbReference>
<dbReference type="EMBL" id="VSSQ01005549">
    <property type="protein sequence ID" value="MPM29573.1"/>
    <property type="molecule type" value="Genomic_DNA"/>
</dbReference>
<dbReference type="GO" id="GO:0008703">
    <property type="term" value="F:5-amino-6-(5-phosphoribosylamino)uracil reductase activity"/>
    <property type="evidence" value="ECO:0007669"/>
    <property type="project" value="InterPro"/>
</dbReference>
<sequence length="125" mass="12937">MPGADPARRARLASYARFLEVEPGADGRPALPAAVAALRRAGLRRVLSEGGPTVLGTLLGAGVVDELFLTLSPWLVGGEGPRILHAEAYRAPVPLRLLDVLGAGDELFLRYGVGAAAPTSSADRA</sequence>
<dbReference type="InterPro" id="IPR024072">
    <property type="entry name" value="DHFR-like_dom_sf"/>
</dbReference>
<protein>
    <recommendedName>
        <fullName evidence="1">Bacterial bifunctional deaminase-reductase C-terminal domain-containing protein</fullName>
    </recommendedName>
</protein>
<dbReference type="InterPro" id="IPR002734">
    <property type="entry name" value="RibDG_C"/>
</dbReference>
<evidence type="ECO:0000313" key="2">
    <source>
        <dbReference type="EMBL" id="MPM29573.1"/>
    </source>
</evidence>
<feature type="domain" description="Bacterial bifunctional deaminase-reductase C-terminal" evidence="1">
    <location>
        <begin position="30"/>
        <end position="101"/>
    </location>
</feature>
<evidence type="ECO:0000259" key="1">
    <source>
        <dbReference type="Pfam" id="PF01872"/>
    </source>
</evidence>
<dbReference type="Pfam" id="PF01872">
    <property type="entry name" value="RibD_C"/>
    <property type="match status" value="1"/>
</dbReference>
<dbReference type="SUPFAM" id="SSF53597">
    <property type="entry name" value="Dihydrofolate reductase-like"/>
    <property type="match status" value="1"/>
</dbReference>
<organism evidence="2">
    <name type="scientific">bioreactor metagenome</name>
    <dbReference type="NCBI Taxonomy" id="1076179"/>
    <lineage>
        <taxon>unclassified sequences</taxon>
        <taxon>metagenomes</taxon>
        <taxon>ecological metagenomes</taxon>
    </lineage>
</organism>
<accession>A0A644YSX3</accession>
<gene>
    <name evidence="2" type="ORF">SDC9_76113</name>
</gene>
<name>A0A644YSX3_9ZZZZ</name>